<evidence type="ECO:0000256" key="3">
    <source>
        <dbReference type="ARBA" id="ARBA00022723"/>
    </source>
</evidence>
<feature type="binding site" evidence="9">
    <location>
        <position position="11"/>
    </location>
    <ligand>
        <name>NADPH</name>
        <dbReference type="ChEBI" id="CHEBI:57783"/>
    </ligand>
</feature>
<feature type="binding site" evidence="9">
    <location>
        <position position="148"/>
    </location>
    <ligand>
        <name>1-deoxy-D-xylulose 5-phosphate</name>
        <dbReference type="ChEBI" id="CHEBI:57792"/>
    </ligand>
</feature>
<feature type="binding site" evidence="9">
    <location>
        <position position="201"/>
    </location>
    <ligand>
        <name>NADPH</name>
        <dbReference type="ChEBI" id="CHEBI:57783"/>
    </ligand>
</feature>
<feature type="domain" description="1-deoxy-D-xylulose 5-phosphate reductoisomerase C-terminal" evidence="11">
    <location>
        <begin position="142"/>
        <end position="225"/>
    </location>
</feature>
<keyword evidence="6 9" id="KW-0464">Manganese</keyword>
<feature type="binding site" evidence="9">
    <location>
        <position position="147"/>
    </location>
    <ligand>
        <name>1-deoxy-D-xylulose 5-phosphate</name>
        <dbReference type="ChEBI" id="CHEBI:57792"/>
    </ligand>
</feature>
<evidence type="ECO:0000256" key="9">
    <source>
        <dbReference type="HAMAP-Rule" id="MF_00183"/>
    </source>
</evidence>
<comment type="caution">
    <text evidence="9">Lacks conserved residue(s) required for the propagation of feature annotation.</text>
</comment>
<dbReference type="Pfam" id="PF08436">
    <property type="entry name" value="DXP_redisom_C"/>
    <property type="match status" value="1"/>
</dbReference>
<dbReference type="Gene3D" id="1.10.1740.10">
    <property type="match status" value="1"/>
</dbReference>
<evidence type="ECO:0000313" key="13">
    <source>
        <dbReference type="EMBL" id="RCL37913.1"/>
    </source>
</evidence>
<comment type="cofactor">
    <cofactor evidence="9">
        <name>Mg(2+)</name>
        <dbReference type="ChEBI" id="CHEBI:18420"/>
    </cofactor>
    <cofactor evidence="9">
        <name>Mn(2+)</name>
        <dbReference type="ChEBI" id="CHEBI:29035"/>
    </cofactor>
</comment>
<evidence type="ECO:0000256" key="6">
    <source>
        <dbReference type="ARBA" id="ARBA00023211"/>
    </source>
</evidence>
<dbReference type="GO" id="GO:0051484">
    <property type="term" value="P:isopentenyl diphosphate biosynthetic process, methylerythritol 4-phosphate pathway involved in terpenoid biosynthetic process"/>
    <property type="evidence" value="ECO:0007669"/>
    <property type="project" value="TreeGrafter"/>
</dbReference>
<feature type="binding site" evidence="9">
    <location>
        <position position="208"/>
    </location>
    <ligand>
        <name>1-deoxy-D-xylulose 5-phosphate</name>
        <dbReference type="ChEBI" id="CHEBI:57792"/>
    </ligand>
</feature>
<dbReference type="GO" id="GO:0070402">
    <property type="term" value="F:NADPH binding"/>
    <property type="evidence" value="ECO:0007669"/>
    <property type="project" value="InterPro"/>
</dbReference>
<dbReference type="SUPFAM" id="SSF55347">
    <property type="entry name" value="Glyceraldehyde-3-phosphate dehydrogenase-like, C-terminal domain"/>
    <property type="match status" value="1"/>
</dbReference>
<dbReference type="GO" id="GO:0016853">
    <property type="term" value="F:isomerase activity"/>
    <property type="evidence" value="ECO:0007669"/>
    <property type="project" value="UniProtKB-KW"/>
</dbReference>
<feature type="domain" description="DXP reductoisomerase C-terminal" evidence="12">
    <location>
        <begin position="257"/>
        <end position="377"/>
    </location>
</feature>
<protein>
    <recommendedName>
        <fullName evidence="9">1-deoxy-D-xylulose 5-phosphate reductoisomerase</fullName>
        <shortName evidence="9">DXP reductoisomerase</shortName>
        <ecNumber evidence="9">1.1.1.267</ecNumber>
    </recommendedName>
    <alternativeName>
        <fullName evidence="9">1-deoxyxylulose-5-phosphate reductoisomerase</fullName>
    </alternativeName>
    <alternativeName>
        <fullName evidence="9">2-C-methyl-D-erythritol 4-phosphate synthase</fullName>
    </alternativeName>
</protein>
<evidence type="ECO:0000256" key="1">
    <source>
        <dbReference type="ARBA" id="ARBA00005094"/>
    </source>
</evidence>
<dbReference type="EMBL" id="QOPD01000006">
    <property type="protein sequence ID" value="RCL37913.1"/>
    <property type="molecule type" value="Genomic_DNA"/>
</dbReference>
<dbReference type="EC" id="1.1.1.267" evidence="9"/>
<dbReference type="NCBIfam" id="TIGR00243">
    <property type="entry name" value="Dxr"/>
    <property type="match status" value="1"/>
</dbReference>
<accession>A0A368BKS8</accession>
<gene>
    <name evidence="9 13" type="primary">dxr</name>
    <name evidence="13" type="ORF">DBW97_03755</name>
</gene>
<dbReference type="HAMAP" id="MF_00183">
    <property type="entry name" value="DXP_reductoisom"/>
    <property type="match status" value="1"/>
</dbReference>
<feature type="binding site" evidence="9">
    <location>
        <position position="195"/>
    </location>
    <ligand>
        <name>1-deoxy-D-xylulose 5-phosphate</name>
        <dbReference type="ChEBI" id="CHEBI:57792"/>
    </ligand>
</feature>
<feature type="domain" description="1-deoxy-D-xylulose 5-phosphate reductoisomerase N-terminal" evidence="10">
    <location>
        <begin position="4"/>
        <end position="128"/>
    </location>
</feature>
<dbReference type="PANTHER" id="PTHR30525:SF0">
    <property type="entry name" value="1-DEOXY-D-XYLULOSE 5-PHOSPHATE REDUCTOISOMERASE, CHLOROPLASTIC"/>
    <property type="match status" value="1"/>
</dbReference>
<dbReference type="GO" id="GO:0030604">
    <property type="term" value="F:1-deoxy-D-xylulose-5-phosphate reductoisomerase activity"/>
    <property type="evidence" value="ECO:0007669"/>
    <property type="project" value="UniProtKB-UniRule"/>
</dbReference>
<feature type="binding site" evidence="9">
    <location>
        <position position="217"/>
    </location>
    <ligand>
        <name>Mn(2+)</name>
        <dbReference type="ChEBI" id="CHEBI:29035"/>
    </ligand>
</feature>
<feature type="binding site" evidence="9">
    <location>
        <position position="120"/>
    </location>
    <ligand>
        <name>NADPH</name>
        <dbReference type="ChEBI" id="CHEBI:57783"/>
    </ligand>
</feature>
<evidence type="ECO:0000313" key="14">
    <source>
        <dbReference type="Proteomes" id="UP000252147"/>
    </source>
</evidence>
<reference evidence="13 14" key="1">
    <citation type="journal article" date="2018" name="Microbiome">
        <title>Fine metagenomic profile of the Mediterranean stratified and mixed water columns revealed by assembly and recruitment.</title>
        <authorList>
            <person name="Haro-Moreno J.M."/>
            <person name="Lopez-Perez M."/>
            <person name="De La Torre J.R."/>
            <person name="Picazo A."/>
            <person name="Camacho A."/>
            <person name="Rodriguez-Valera F."/>
        </authorList>
    </citation>
    <scope>NUCLEOTIDE SEQUENCE [LARGE SCALE GENOMIC DNA]</scope>
    <source>
        <strain evidence="13">MED-G83</strain>
    </source>
</reference>
<evidence type="ECO:0000259" key="12">
    <source>
        <dbReference type="Pfam" id="PF13288"/>
    </source>
</evidence>
<feature type="binding site" evidence="9">
    <location>
        <position position="36"/>
    </location>
    <ligand>
        <name>NADPH</name>
        <dbReference type="ChEBI" id="CHEBI:57783"/>
    </ligand>
</feature>
<evidence type="ECO:0000256" key="2">
    <source>
        <dbReference type="ARBA" id="ARBA00006825"/>
    </source>
</evidence>
<dbReference type="Pfam" id="PF02670">
    <property type="entry name" value="DXP_reductoisom"/>
    <property type="match status" value="1"/>
</dbReference>
<dbReference type="Pfam" id="PF13288">
    <property type="entry name" value="DXPR_C"/>
    <property type="match status" value="1"/>
</dbReference>
<dbReference type="GO" id="GO:0030145">
    <property type="term" value="F:manganese ion binding"/>
    <property type="evidence" value="ECO:0007669"/>
    <property type="project" value="TreeGrafter"/>
</dbReference>
<organism evidence="13 14">
    <name type="scientific">SAR86 cluster bacterium</name>
    <dbReference type="NCBI Taxonomy" id="2030880"/>
    <lineage>
        <taxon>Bacteria</taxon>
        <taxon>Pseudomonadati</taxon>
        <taxon>Pseudomonadota</taxon>
        <taxon>Gammaproteobacteria</taxon>
        <taxon>SAR86 cluster</taxon>
    </lineage>
</organism>
<dbReference type="UniPathway" id="UPA00056">
    <property type="reaction ID" value="UER00092"/>
</dbReference>
<comment type="pathway">
    <text evidence="1 9">Isoprenoid biosynthesis; isopentenyl diphosphate biosynthesis via DXP pathway; isopentenyl diphosphate from 1-deoxy-D-xylulose 5-phosphate: step 1/6.</text>
</comment>
<feature type="binding site" evidence="9">
    <location>
        <position position="12"/>
    </location>
    <ligand>
        <name>NADPH</name>
        <dbReference type="ChEBI" id="CHEBI:57783"/>
    </ligand>
</feature>
<dbReference type="PANTHER" id="PTHR30525">
    <property type="entry name" value="1-DEOXY-D-XYLULOSE 5-PHOSPHATE REDUCTOISOMERASE"/>
    <property type="match status" value="1"/>
</dbReference>
<comment type="catalytic activity">
    <reaction evidence="8">
        <text>2-C-methyl-D-erythritol 4-phosphate + NADP(+) = 1-deoxy-D-xylulose 5-phosphate + NADPH + H(+)</text>
        <dbReference type="Rhea" id="RHEA:13717"/>
        <dbReference type="ChEBI" id="CHEBI:15378"/>
        <dbReference type="ChEBI" id="CHEBI:57783"/>
        <dbReference type="ChEBI" id="CHEBI:57792"/>
        <dbReference type="ChEBI" id="CHEBI:58262"/>
        <dbReference type="ChEBI" id="CHEBI:58349"/>
        <dbReference type="EC" id="1.1.1.267"/>
    </reaction>
    <physiologicalReaction direction="right-to-left" evidence="8">
        <dbReference type="Rhea" id="RHEA:13719"/>
    </physiologicalReaction>
</comment>
<dbReference type="InterPro" id="IPR026877">
    <property type="entry name" value="DXPR_C"/>
</dbReference>
<feature type="binding site" evidence="9">
    <location>
        <position position="37"/>
    </location>
    <ligand>
        <name>NADPH</name>
        <dbReference type="ChEBI" id="CHEBI:57783"/>
    </ligand>
</feature>
<dbReference type="Proteomes" id="UP000252147">
    <property type="component" value="Unassembled WGS sequence"/>
</dbReference>
<dbReference type="InterPro" id="IPR013644">
    <property type="entry name" value="DXP_reductoisomerase_C"/>
</dbReference>
<name>A0A368BKS8_9GAMM</name>
<evidence type="ECO:0000259" key="11">
    <source>
        <dbReference type="Pfam" id="PF08436"/>
    </source>
</evidence>
<evidence type="ECO:0000256" key="5">
    <source>
        <dbReference type="ARBA" id="ARBA00023002"/>
    </source>
</evidence>
<comment type="caution">
    <text evidence="13">The sequence shown here is derived from an EMBL/GenBank/DDBJ whole genome shotgun (WGS) entry which is preliminary data.</text>
</comment>
<feature type="binding site" evidence="9">
    <location>
        <position position="121"/>
    </location>
    <ligand>
        <name>1-deoxy-D-xylulose 5-phosphate</name>
        <dbReference type="ChEBI" id="CHEBI:57792"/>
    </ligand>
</feature>
<feature type="binding site" evidence="9">
    <location>
        <position position="146"/>
    </location>
    <ligand>
        <name>Mn(2+)</name>
        <dbReference type="ChEBI" id="CHEBI:29035"/>
    </ligand>
</feature>
<dbReference type="Gene3D" id="3.40.50.720">
    <property type="entry name" value="NAD(P)-binding Rossmann-like Domain"/>
    <property type="match status" value="1"/>
</dbReference>
<sequence>MKSISIFGFTGSIGTQALNILADSEDFVFDFFVCNKNVDVAAPLIKKFAPKYVFVDDKEVREKINQSEFPSSIFIQDYNNLLNLIEEDPSDIYLSAISGFSKVELTLLAAQSGKRLLLANKESLVIMGTRLMQIIRDSGTDLIPIDSEHYSAYLSLKQLDRSEISKLTLTASGGPFEGLPLEKLKNKNIAEALNHPNWEMGSKISIDSATLVNKCFEVIEAHHLFNLSEEQLGIVIHPQSIIHSLVEFKDGSYEAQMSEPDMGFPLSYGFYKQRVAFKKNKRADKLLNSLNLTIKEFPQDRSFLLDITKDIIQNGGNRGLVFAAINNYAVEKFLNEEISFIDIYNLIRSNYEEIEKKDLLEPGELNENYIEIQEQIRN</sequence>
<dbReference type="AlphaFoldDB" id="A0A368BKS8"/>
<comment type="similarity">
    <text evidence="2 9">Belongs to the DXR family.</text>
</comment>
<dbReference type="InterPro" id="IPR013512">
    <property type="entry name" value="DXP_reductoisomerase_N"/>
</dbReference>
<proteinExistence type="inferred from homology"/>
<feature type="binding site" evidence="9">
    <location>
        <position position="172"/>
    </location>
    <ligand>
        <name>1-deoxy-D-xylulose 5-phosphate</name>
        <dbReference type="ChEBI" id="CHEBI:57792"/>
    </ligand>
</feature>
<feature type="binding site" evidence="9">
    <location>
        <position position="213"/>
    </location>
    <ligand>
        <name>1-deoxy-D-xylulose 5-phosphate</name>
        <dbReference type="ChEBI" id="CHEBI:57792"/>
    </ligand>
</feature>
<keyword evidence="3 9" id="KW-0479">Metal-binding</keyword>
<dbReference type="PIRSF" id="PIRSF006205">
    <property type="entry name" value="Dxp_reductismrs"/>
    <property type="match status" value="1"/>
</dbReference>
<feature type="binding site" evidence="9">
    <location>
        <position position="148"/>
    </location>
    <ligand>
        <name>Mn(2+)</name>
        <dbReference type="ChEBI" id="CHEBI:29035"/>
    </ligand>
</feature>
<keyword evidence="4 9" id="KW-0521">NADP</keyword>
<dbReference type="SUPFAM" id="SSF69055">
    <property type="entry name" value="1-deoxy-D-xylulose-5-phosphate reductoisomerase, C-terminal domain"/>
    <property type="match status" value="1"/>
</dbReference>
<evidence type="ECO:0000259" key="10">
    <source>
        <dbReference type="Pfam" id="PF02670"/>
    </source>
</evidence>
<comment type="function">
    <text evidence="9">Catalyzes the NADPH-dependent rearrangement and reduction of 1-deoxy-D-xylulose-5-phosphate (DXP) to 2-C-methyl-D-erythritol 4-phosphate (MEP).</text>
</comment>
<keyword evidence="7 9" id="KW-0414">Isoprene biosynthesis</keyword>
<feature type="binding site" evidence="9">
    <location>
        <position position="217"/>
    </location>
    <ligand>
        <name>1-deoxy-D-xylulose 5-phosphate</name>
        <dbReference type="ChEBI" id="CHEBI:57792"/>
    </ligand>
</feature>
<feature type="binding site" evidence="9">
    <location>
        <position position="122"/>
    </location>
    <ligand>
        <name>NADPH</name>
        <dbReference type="ChEBI" id="CHEBI:57783"/>
    </ligand>
</feature>
<keyword evidence="13" id="KW-0413">Isomerase</keyword>
<dbReference type="InterPro" id="IPR036169">
    <property type="entry name" value="DXPR_C_sf"/>
</dbReference>
<evidence type="ECO:0000256" key="7">
    <source>
        <dbReference type="ARBA" id="ARBA00023229"/>
    </source>
</evidence>
<feature type="binding site" evidence="9">
    <location>
        <position position="10"/>
    </location>
    <ligand>
        <name>NADPH</name>
        <dbReference type="ChEBI" id="CHEBI:57783"/>
    </ligand>
</feature>
<keyword evidence="9" id="KW-0460">Magnesium</keyword>
<feature type="binding site" evidence="9">
    <location>
        <position position="13"/>
    </location>
    <ligand>
        <name>NADPH</name>
        <dbReference type="ChEBI" id="CHEBI:57783"/>
    </ligand>
</feature>
<dbReference type="InterPro" id="IPR003821">
    <property type="entry name" value="DXP_reductoisomerase"/>
</dbReference>
<keyword evidence="5 9" id="KW-0560">Oxidoreductase</keyword>
<dbReference type="SUPFAM" id="SSF51735">
    <property type="entry name" value="NAD(P)-binding Rossmann-fold domains"/>
    <property type="match status" value="1"/>
</dbReference>
<evidence type="ECO:0000256" key="4">
    <source>
        <dbReference type="ARBA" id="ARBA00022857"/>
    </source>
</evidence>
<feature type="binding site" evidence="9">
    <location>
        <position position="214"/>
    </location>
    <ligand>
        <name>1-deoxy-D-xylulose 5-phosphate</name>
        <dbReference type="ChEBI" id="CHEBI:57792"/>
    </ligand>
</feature>
<evidence type="ECO:0000256" key="8">
    <source>
        <dbReference type="ARBA" id="ARBA00048543"/>
    </source>
</evidence>
<dbReference type="InterPro" id="IPR036291">
    <property type="entry name" value="NAD(P)-bd_dom_sf"/>
</dbReference>